<accession>A0A5N6WQ07</accession>
<gene>
    <name evidence="2" type="ORF">BDV39DRAFT_183319</name>
</gene>
<dbReference type="Proteomes" id="UP000325945">
    <property type="component" value="Unassembled WGS sequence"/>
</dbReference>
<reference evidence="3" key="1">
    <citation type="submission" date="2019-04" db="EMBL/GenBank/DDBJ databases">
        <title>Friends and foes A comparative genomics studyof 23 Aspergillus species from section Flavi.</title>
        <authorList>
            <consortium name="DOE Joint Genome Institute"/>
            <person name="Kjaerbolling I."/>
            <person name="Vesth T."/>
            <person name="Frisvad J.C."/>
            <person name="Nybo J.L."/>
            <person name="Theobald S."/>
            <person name="Kildgaard S."/>
            <person name="Isbrandt T."/>
            <person name="Kuo A."/>
            <person name="Sato A."/>
            <person name="Lyhne E.K."/>
            <person name="Kogle M.E."/>
            <person name="Wiebenga A."/>
            <person name="Kun R.S."/>
            <person name="Lubbers R.J."/>
            <person name="Makela M.R."/>
            <person name="Barry K."/>
            <person name="Chovatia M."/>
            <person name="Clum A."/>
            <person name="Daum C."/>
            <person name="Haridas S."/>
            <person name="He G."/>
            <person name="LaButti K."/>
            <person name="Lipzen A."/>
            <person name="Mondo S."/>
            <person name="Riley R."/>
            <person name="Salamov A."/>
            <person name="Simmons B.A."/>
            <person name="Magnuson J.K."/>
            <person name="Henrissat B."/>
            <person name="Mortensen U.H."/>
            <person name="Larsen T.O."/>
            <person name="Devries R.P."/>
            <person name="Grigoriev I.V."/>
            <person name="Machida M."/>
            <person name="Baker S.E."/>
            <person name="Andersen M.R."/>
        </authorList>
    </citation>
    <scope>NUCLEOTIDE SEQUENCE [LARGE SCALE GENOMIC DNA]</scope>
    <source>
        <strain evidence="3">CBS 130017</strain>
    </source>
</reference>
<feature type="region of interest" description="Disordered" evidence="1">
    <location>
        <begin position="1"/>
        <end position="45"/>
    </location>
</feature>
<proteinExistence type="predicted"/>
<dbReference type="EMBL" id="ML741838">
    <property type="protein sequence ID" value="KAE8322901.1"/>
    <property type="molecule type" value="Genomic_DNA"/>
</dbReference>
<evidence type="ECO:0000313" key="2">
    <source>
        <dbReference type="EMBL" id="KAE8322901.1"/>
    </source>
</evidence>
<protein>
    <submittedName>
        <fullName evidence="2">Uncharacterized protein</fullName>
    </submittedName>
</protein>
<name>A0A5N6WQ07_9EURO</name>
<organism evidence="2 3">
    <name type="scientific">Aspergillus sergii</name>
    <dbReference type="NCBI Taxonomy" id="1034303"/>
    <lineage>
        <taxon>Eukaryota</taxon>
        <taxon>Fungi</taxon>
        <taxon>Dikarya</taxon>
        <taxon>Ascomycota</taxon>
        <taxon>Pezizomycotina</taxon>
        <taxon>Eurotiomycetes</taxon>
        <taxon>Eurotiomycetidae</taxon>
        <taxon>Eurotiales</taxon>
        <taxon>Aspergillaceae</taxon>
        <taxon>Aspergillus</taxon>
        <taxon>Aspergillus subgen. Circumdati</taxon>
    </lineage>
</organism>
<feature type="compositionally biased region" description="Polar residues" evidence="1">
    <location>
        <begin position="67"/>
        <end position="80"/>
    </location>
</feature>
<evidence type="ECO:0000256" key="1">
    <source>
        <dbReference type="SAM" id="MobiDB-lite"/>
    </source>
</evidence>
<feature type="region of interest" description="Disordered" evidence="1">
    <location>
        <begin position="64"/>
        <end position="104"/>
    </location>
</feature>
<keyword evidence="3" id="KW-1185">Reference proteome</keyword>
<sequence length="104" mass="11858">MNDCWLPRQNGESHRQGAVKQGVEGLKNEMKVKQSGNNQGHSRRQTCVRSYQILDQRVSALPPVISESVNSQPCSSPNNRPQHRQHTPEPDLPRHSPLRWSLED</sequence>
<dbReference type="AlphaFoldDB" id="A0A5N6WQ07"/>
<evidence type="ECO:0000313" key="3">
    <source>
        <dbReference type="Proteomes" id="UP000325945"/>
    </source>
</evidence>